<dbReference type="GO" id="GO:0005634">
    <property type="term" value="C:nucleus"/>
    <property type="evidence" value="ECO:0007669"/>
    <property type="project" value="TreeGrafter"/>
</dbReference>
<evidence type="ECO:0000313" key="2">
    <source>
        <dbReference type="EnsemblMetazoa" id="XP_019861736.1"/>
    </source>
</evidence>
<keyword evidence="1" id="KW-0040">ANK repeat</keyword>
<feature type="repeat" description="ANK" evidence="1">
    <location>
        <begin position="197"/>
        <end position="229"/>
    </location>
</feature>
<protein>
    <submittedName>
        <fullName evidence="2">Uncharacterized protein</fullName>
    </submittedName>
</protein>
<dbReference type="InterPro" id="IPR002110">
    <property type="entry name" value="Ankyrin_rpt"/>
</dbReference>
<dbReference type="KEGG" id="aqu:109590252"/>
<dbReference type="AlphaFoldDB" id="A0AAN0JXU4"/>
<proteinExistence type="predicted"/>
<keyword evidence="3" id="KW-1185">Reference proteome</keyword>
<dbReference type="Gene3D" id="1.25.40.20">
    <property type="entry name" value="Ankyrin repeat-containing domain"/>
    <property type="match status" value="2"/>
</dbReference>
<dbReference type="GeneID" id="109590252"/>
<feature type="repeat" description="ANK" evidence="1">
    <location>
        <begin position="164"/>
        <end position="196"/>
    </location>
</feature>
<dbReference type="PANTHER" id="PTHR24183:SF1">
    <property type="entry name" value="FIBRONECTIN TYPE 3 AND ANKYRIN REPEAT DOMAINS PROTEIN 1"/>
    <property type="match status" value="1"/>
</dbReference>
<dbReference type="PROSITE" id="PS50297">
    <property type="entry name" value="ANK_REP_REGION"/>
    <property type="match status" value="2"/>
</dbReference>
<dbReference type="Pfam" id="PF12796">
    <property type="entry name" value="Ank_2"/>
    <property type="match status" value="1"/>
</dbReference>
<dbReference type="PROSITE" id="PS50088">
    <property type="entry name" value="ANK_REPEAT"/>
    <property type="match status" value="3"/>
</dbReference>
<evidence type="ECO:0000313" key="3">
    <source>
        <dbReference type="Proteomes" id="UP000007879"/>
    </source>
</evidence>
<reference evidence="3" key="1">
    <citation type="journal article" date="2010" name="Nature">
        <title>The Amphimedon queenslandica genome and the evolution of animal complexity.</title>
        <authorList>
            <person name="Srivastava M."/>
            <person name="Simakov O."/>
            <person name="Chapman J."/>
            <person name="Fahey B."/>
            <person name="Gauthier M.E."/>
            <person name="Mitros T."/>
            <person name="Richards G.S."/>
            <person name="Conaco C."/>
            <person name="Dacre M."/>
            <person name="Hellsten U."/>
            <person name="Larroux C."/>
            <person name="Putnam N.H."/>
            <person name="Stanke M."/>
            <person name="Adamska M."/>
            <person name="Darling A."/>
            <person name="Degnan S.M."/>
            <person name="Oakley T.H."/>
            <person name="Plachetzki D.C."/>
            <person name="Zhai Y."/>
            <person name="Adamski M."/>
            <person name="Calcino A."/>
            <person name="Cummins S.F."/>
            <person name="Goodstein D.M."/>
            <person name="Harris C."/>
            <person name="Jackson D.J."/>
            <person name="Leys S.P."/>
            <person name="Shu S."/>
            <person name="Woodcroft B.J."/>
            <person name="Vervoort M."/>
            <person name="Kosik K.S."/>
            <person name="Manning G."/>
            <person name="Degnan B.M."/>
            <person name="Rokhsar D.S."/>
        </authorList>
    </citation>
    <scope>NUCLEOTIDE SEQUENCE [LARGE SCALE GENOMIC DNA]</scope>
</reference>
<dbReference type="Proteomes" id="UP000007879">
    <property type="component" value="Unassembled WGS sequence"/>
</dbReference>
<dbReference type="SMART" id="SM00248">
    <property type="entry name" value="ANK"/>
    <property type="match status" value="3"/>
</dbReference>
<organism evidence="2 3">
    <name type="scientific">Amphimedon queenslandica</name>
    <name type="common">Sponge</name>
    <dbReference type="NCBI Taxonomy" id="400682"/>
    <lineage>
        <taxon>Eukaryota</taxon>
        <taxon>Metazoa</taxon>
        <taxon>Porifera</taxon>
        <taxon>Demospongiae</taxon>
        <taxon>Heteroscleromorpha</taxon>
        <taxon>Haplosclerida</taxon>
        <taxon>Niphatidae</taxon>
        <taxon>Amphimedon</taxon>
    </lineage>
</organism>
<accession>A0AAN0JXU4</accession>
<dbReference type="EnsemblMetazoa" id="XM_020006177.1">
    <property type="protein sequence ID" value="XP_019861736.1"/>
    <property type="gene ID" value="LOC109590252"/>
</dbReference>
<dbReference type="RefSeq" id="XP_019861736.1">
    <property type="nucleotide sequence ID" value="XM_020006177.1"/>
</dbReference>
<dbReference type="InterPro" id="IPR036770">
    <property type="entry name" value="Ankyrin_rpt-contain_sf"/>
</dbReference>
<dbReference type="PANTHER" id="PTHR24183">
    <property type="entry name" value="FIBRONECTIN TYPE 3 AND ANKYRIN REPEAT DOMAINS PROTEIN 1"/>
    <property type="match status" value="1"/>
</dbReference>
<evidence type="ECO:0000256" key="1">
    <source>
        <dbReference type="PROSITE-ProRule" id="PRU00023"/>
    </source>
</evidence>
<dbReference type="SUPFAM" id="SSF48403">
    <property type="entry name" value="Ankyrin repeat"/>
    <property type="match status" value="1"/>
</dbReference>
<name>A0AAN0JXU4_AMPQE</name>
<sequence>MFESAEAEKEIVDTLIGLNNEFSYLMMHARLGLEKKTKNDPYILHSLIIWLEAYMHWNDKLTNASLDETFKIIHPYYDFIDCRLIVDMSQIFLKGFKFGDDKLSIVSEFKKYKEKADKLRFSSEADPNVQTNDGATAFMLACQNGHTQIVELLKQVDPNVQRNDGANAFMLACQNGHTQIVELLLKEQVDPNVQDKDGDTALMAASDEGHYEVVKLLLEWKADPTIKSNGGYT</sequence>
<dbReference type="GO" id="GO:0042981">
    <property type="term" value="P:regulation of apoptotic process"/>
    <property type="evidence" value="ECO:0007669"/>
    <property type="project" value="TreeGrafter"/>
</dbReference>
<reference evidence="2" key="2">
    <citation type="submission" date="2024-06" db="UniProtKB">
        <authorList>
            <consortium name="EnsemblMetazoa"/>
        </authorList>
    </citation>
    <scope>IDENTIFICATION</scope>
</reference>
<feature type="repeat" description="ANK" evidence="1">
    <location>
        <begin position="133"/>
        <end position="165"/>
    </location>
</feature>